<organism evidence="2 4">
    <name type="scientific">Streptomyces platensis</name>
    <dbReference type="NCBI Taxonomy" id="58346"/>
    <lineage>
        <taxon>Bacteria</taxon>
        <taxon>Bacillati</taxon>
        <taxon>Actinomycetota</taxon>
        <taxon>Actinomycetes</taxon>
        <taxon>Kitasatosporales</taxon>
        <taxon>Streptomycetaceae</taxon>
        <taxon>Streptomyces</taxon>
    </lineage>
</organism>
<evidence type="ECO:0000313" key="4">
    <source>
        <dbReference type="Proteomes" id="UP000325458"/>
    </source>
</evidence>
<name>A0AAE6NJQ1_STRPT</name>
<dbReference type="EMBL" id="CP023691">
    <property type="protein sequence ID" value="QEV53075.1"/>
    <property type="molecule type" value="Genomic_DNA"/>
</dbReference>
<sequence>MIVRFHLDEDGELAQHLTNELNAPLDWPEGGELDTGLVAKIAAAAASDVSYDQAANGHLVDLFAELPLPGTTRGREFWSSMYRAAGDAALYIDPGNAGGPFIDYLIKGNEAGIAGRVLSFLAELDDGERDVVAELIGGELDVLGDAKYYGNLWLRDAETTAWHVELASRRRHKTAEDRERFLQAWRDA</sequence>
<accession>A0AAE6NJQ1</accession>
<reference evidence="2 4" key="2">
    <citation type="submission" date="2017-09" db="EMBL/GenBank/DDBJ databases">
        <authorList>
            <person name="Lee N."/>
            <person name="Cho B.-K."/>
        </authorList>
    </citation>
    <scope>NUCLEOTIDE SEQUENCE [LARGE SCALE GENOMIC DNA]</scope>
    <source>
        <strain evidence="2 4">ATCC 23948</strain>
    </source>
</reference>
<proteinExistence type="predicted"/>
<keyword evidence="3" id="KW-1185">Reference proteome</keyword>
<dbReference type="EMBL" id="MIGA01000027">
    <property type="protein sequence ID" value="OSY44483.1"/>
    <property type="molecule type" value="Genomic_DNA"/>
</dbReference>
<protein>
    <submittedName>
        <fullName evidence="2">Uncharacterized protein</fullName>
    </submittedName>
</protein>
<dbReference type="RefSeq" id="WP_085925773.1">
    <property type="nucleotide sequence ID" value="NZ_BAABSS010000047.1"/>
</dbReference>
<evidence type="ECO:0000313" key="2">
    <source>
        <dbReference type="EMBL" id="QEV53075.1"/>
    </source>
</evidence>
<dbReference type="GeneID" id="90924922"/>
<evidence type="ECO:0000313" key="3">
    <source>
        <dbReference type="Proteomes" id="UP000194225"/>
    </source>
</evidence>
<evidence type="ECO:0000313" key="1">
    <source>
        <dbReference type="EMBL" id="OSY44483.1"/>
    </source>
</evidence>
<dbReference type="Proteomes" id="UP000194225">
    <property type="component" value="Unassembled WGS sequence"/>
</dbReference>
<reference evidence="1 3" key="1">
    <citation type="submission" date="2016-09" db="EMBL/GenBank/DDBJ databases">
        <title>Streptomyces platensis DSM40041, a candidate organism with high potential of specific P450 cytochromes.</title>
        <authorList>
            <person name="Grumaz C."/>
            <person name="Vainshtein Y."/>
            <person name="Kirstahler P."/>
            <person name="Sohn K."/>
        </authorList>
    </citation>
    <scope>NUCLEOTIDE SEQUENCE [LARGE SCALE GENOMIC DNA]</scope>
    <source>
        <strain evidence="1 3">DSM 40041</strain>
    </source>
</reference>
<dbReference type="AlphaFoldDB" id="A0AAE6NJQ1"/>
<dbReference type="Proteomes" id="UP000325458">
    <property type="component" value="Chromosome"/>
</dbReference>
<gene>
    <name evidence="1" type="ORF">BG653_04086</name>
    <name evidence="2" type="ORF">CP981_16635</name>
</gene>
<dbReference type="KEGG" id="spla:CP981_16635"/>